<evidence type="ECO:0000256" key="1">
    <source>
        <dbReference type="SAM" id="SignalP"/>
    </source>
</evidence>
<feature type="chain" id="PRO_5044690783" evidence="1">
    <location>
        <begin position="21"/>
        <end position="452"/>
    </location>
</feature>
<evidence type="ECO:0000313" key="3">
    <source>
        <dbReference type="EMBL" id="KAE9982381.1"/>
    </source>
</evidence>
<dbReference type="AlphaFoldDB" id="A0A8H3V5A1"/>
<dbReference type="EMBL" id="WNWS01000076">
    <property type="protein sequence ID" value="KAE9982381.1"/>
    <property type="molecule type" value="Genomic_DNA"/>
</dbReference>
<dbReference type="Proteomes" id="UP000433883">
    <property type="component" value="Unassembled WGS sequence"/>
</dbReference>
<feature type="signal peptide" evidence="1">
    <location>
        <begin position="1"/>
        <end position="20"/>
    </location>
</feature>
<evidence type="ECO:0000313" key="2">
    <source>
        <dbReference type="EMBL" id="KAE9961858.1"/>
    </source>
</evidence>
<accession>A0A8H3V5A1</accession>
<gene>
    <name evidence="2" type="ORF">BLS_001231</name>
    <name evidence="3" type="ORF">EG328_010915</name>
</gene>
<organism evidence="3 4">
    <name type="scientific">Venturia inaequalis</name>
    <name type="common">Apple scab fungus</name>
    <dbReference type="NCBI Taxonomy" id="5025"/>
    <lineage>
        <taxon>Eukaryota</taxon>
        <taxon>Fungi</taxon>
        <taxon>Dikarya</taxon>
        <taxon>Ascomycota</taxon>
        <taxon>Pezizomycotina</taxon>
        <taxon>Dothideomycetes</taxon>
        <taxon>Pleosporomycetidae</taxon>
        <taxon>Venturiales</taxon>
        <taxon>Venturiaceae</taxon>
        <taxon>Venturia</taxon>
    </lineage>
</organism>
<dbReference type="Proteomes" id="UP000447873">
    <property type="component" value="Unassembled WGS sequence"/>
</dbReference>
<keyword evidence="1" id="KW-0732">Signal</keyword>
<protein>
    <submittedName>
        <fullName evidence="3">Uncharacterized protein</fullName>
    </submittedName>
</protein>
<name>A0A8H3V5A1_VENIN</name>
<proteinExistence type="predicted"/>
<dbReference type="EMBL" id="WNWQ01001268">
    <property type="protein sequence ID" value="KAE9961858.1"/>
    <property type="molecule type" value="Genomic_DNA"/>
</dbReference>
<reference evidence="3 4" key="1">
    <citation type="submission" date="2018-12" db="EMBL/GenBank/DDBJ databases">
        <title>Venturia inaequalis Genome Resource.</title>
        <authorList>
            <person name="Lichtner F.J."/>
        </authorList>
    </citation>
    <scope>NUCLEOTIDE SEQUENCE [LARGE SCALE GENOMIC DNA]</scope>
    <source>
        <strain evidence="3 4">120213</strain>
        <strain evidence="2">Bline_iso_100314</strain>
    </source>
</reference>
<evidence type="ECO:0000313" key="4">
    <source>
        <dbReference type="Proteomes" id="UP000447873"/>
    </source>
</evidence>
<comment type="caution">
    <text evidence="3">The sequence shown here is derived from an EMBL/GenBank/DDBJ whole genome shotgun (WGS) entry which is preliminary data.</text>
</comment>
<sequence length="452" mass="51587">MPVLAHKLAFGFFLASLVVSLPYIEHLEGHQGYHKNASGHFVLDGELVSTKGGHVILPTSVPVISLTSTSPIPTDSDTTLDTREHATSSFLTLRANKHPPPVKDMIEWLKEEKKWDGKDCVFYTTPTAHESDAEEFATLHFPGSDNGRWFQELFTNDNKEYMLDVWARKEWTDKNKDESDPLILNRMCRALGEYAVSPVYLMIEDGIKPRKDANWQLEAGSLARRKIKVVTVDPYTYKHWDDDFFKHNPDEVKEDDENTSVWKRTGLVNGSEISRRTMPEPPTLADMYIWLRETRKWDGKNAVFYTTPSTDEDRASEFANYLLPGINGGTKGHWFQELFLDPEDGRTQMEDTWGRPTYGAASGDINNKDPVAIARMSAAMGSYARSPVYLLLLEDEVPRPLSFWSRHESGPLRQRNVQVIAYDPDEEKVWNNNFLDVNLDDYVDDGPAHQIN</sequence>